<comment type="subcellular location">
    <subcellularLocation>
        <location evidence="1">Cell membrane</location>
        <topology evidence="1">Single-pass type I membrane protein</topology>
    </subcellularLocation>
</comment>
<accession>A0A3L6R1M3</accession>
<evidence type="ECO:0000313" key="23">
    <source>
        <dbReference type="Proteomes" id="UP000275267"/>
    </source>
</evidence>
<keyword evidence="8" id="KW-0732">Signal</keyword>
<gene>
    <name evidence="22" type="ORF">C2845_PM08G27190</name>
</gene>
<dbReference type="InterPro" id="IPR008271">
    <property type="entry name" value="Ser/Thr_kinase_AS"/>
</dbReference>
<evidence type="ECO:0000256" key="1">
    <source>
        <dbReference type="ARBA" id="ARBA00004251"/>
    </source>
</evidence>
<evidence type="ECO:0000256" key="11">
    <source>
        <dbReference type="ARBA" id="ARBA00022777"/>
    </source>
</evidence>
<dbReference type="GO" id="GO:0002229">
    <property type="term" value="P:defense response to oomycetes"/>
    <property type="evidence" value="ECO:0007669"/>
    <property type="project" value="UniProtKB-ARBA"/>
</dbReference>
<dbReference type="CDD" id="cd14066">
    <property type="entry name" value="STKc_IRAK"/>
    <property type="match status" value="1"/>
</dbReference>
<evidence type="ECO:0000256" key="3">
    <source>
        <dbReference type="ARBA" id="ARBA00010217"/>
    </source>
</evidence>
<keyword evidence="23" id="KW-1185">Reference proteome</keyword>
<feature type="compositionally biased region" description="Pro residues" evidence="18">
    <location>
        <begin position="296"/>
        <end position="310"/>
    </location>
</feature>
<evidence type="ECO:0000256" key="18">
    <source>
        <dbReference type="SAM" id="MobiDB-lite"/>
    </source>
</evidence>
<evidence type="ECO:0000256" key="17">
    <source>
        <dbReference type="PROSITE-ProRule" id="PRU10141"/>
    </source>
</evidence>
<keyword evidence="4" id="KW-1003">Cell membrane</keyword>
<feature type="domain" description="Gnk2-homologous" evidence="21">
    <location>
        <begin position="68"/>
        <end position="170"/>
    </location>
</feature>
<evidence type="ECO:0000256" key="13">
    <source>
        <dbReference type="ARBA" id="ARBA00022989"/>
    </source>
</evidence>
<evidence type="ECO:0000256" key="16">
    <source>
        <dbReference type="ARBA" id="ARBA00023180"/>
    </source>
</evidence>
<feature type="transmembrane region" description="Helical" evidence="19">
    <location>
        <begin position="323"/>
        <end position="346"/>
    </location>
</feature>
<feature type="region of interest" description="Disordered" evidence="18">
    <location>
        <begin position="296"/>
        <end position="318"/>
    </location>
</feature>
<feature type="compositionally biased region" description="Pro residues" evidence="18">
    <location>
        <begin position="58"/>
        <end position="75"/>
    </location>
</feature>
<dbReference type="InterPro" id="IPR000719">
    <property type="entry name" value="Prot_kinase_dom"/>
</dbReference>
<keyword evidence="14 19" id="KW-0472">Membrane</keyword>
<name>A0A3L6R1M3_PANMI</name>
<dbReference type="Proteomes" id="UP000275267">
    <property type="component" value="Unassembled WGS sequence"/>
</dbReference>
<dbReference type="Gene3D" id="3.30.200.20">
    <property type="entry name" value="Phosphorylase Kinase, domain 1"/>
    <property type="match status" value="1"/>
</dbReference>
<evidence type="ECO:0000256" key="9">
    <source>
        <dbReference type="ARBA" id="ARBA00022737"/>
    </source>
</evidence>
<keyword evidence="6" id="KW-0808">Transferase</keyword>
<dbReference type="Pfam" id="PF00069">
    <property type="entry name" value="Pkinase"/>
    <property type="match status" value="1"/>
</dbReference>
<evidence type="ECO:0000256" key="2">
    <source>
        <dbReference type="ARBA" id="ARBA00008536"/>
    </source>
</evidence>
<dbReference type="CDD" id="cd23509">
    <property type="entry name" value="Gnk2-like"/>
    <property type="match status" value="2"/>
</dbReference>
<dbReference type="EMBL" id="PQIB02000010">
    <property type="protein sequence ID" value="RLM93369.1"/>
    <property type="molecule type" value="Genomic_DNA"/>
</dbReference>
<evidence type="ECO:0000259" key="21">
    <source>
        <dbReference type="PROSITE" id="PS51473"/>
    </source>
</evidence>
<dbReference type="InterPro" id="IPR017441">
    <property type="entry name" value="Protein_kinase_ATP_BS"/>
</dbReference>
<dbReference type="GO" id="GO:0005524">
    <property type="term" value="F:ATP binding"/>
    <property type="evidence" value="ECO:0007669"/>
    <property type="project" value="UniProtKB-UniRule"/>
</dbReference>
<dbReference type="PANTHER" id="PTHR27002">
    <property type="entry name" value="RECEPTOR-LIKE SERINE/THREONINE-PROTEIN KINASE SD1-8"/>
    <property type="match status" value="1"/>
</dbReference>
<comment type="similarity">
    <text evidence="2">In the N-terminal section; belongs to the leguminous lectin family.</text>
</comment>
<dbReference type="PROSITE" id="PS51473">
    <property type="entry name" value="GNK2"/>
    <property type="match status" value="2"/>
</dbReference>
<comment type="caution">
    <text evidence="22">The sequence shown here is derived from an EMBL/GenBank/DDBJ whole genome shotgun (WGS) entry which is preliminary data.</text>
</comment>
<evidence type="ECO:0000256" key="4">
    <source>
        <dbReference type="ARBA" id="ARBA00022475"/>
    </source>
</evidence>
<evidence type="ECO:0000256" key="15">
    <source>
        <dbReference type="ARBA" id="ARBA00023170"/>
    </source>
</evidence>
<feature type="domain" description="Protein kinase" evidence="20">
    <location>
        <begin position="389"/>
        <end position="699"/>
    </location>
</feature>
<evidence type="ECO:0000256" key="14">
    <source>
        <dbReference type="ARBA" id="ARBA00023136"/>
    </source>
</evidence>
<keyword evidence="16" id="KW-0325">Glycoprotein</keyword>
<evidence type="ECO:0000256" key="6">
    <source>
        <dbReference type="ARBA" id="ARBA00022679"/>
    </source>
</evidence>
<keyword evidence="12 17" id="KW-0067">ATP-binding</keyword>
<dbReference type="GO" id="GO:0004674">
    <property type="term" value="F:protein serine/threonine kinase activity"/>
    <property type="evidence" value="ECO:0007669"/>
    <property type="project" value="UniProtKB-KW"/>
</dbReference>
<sequence length="754" mass="81337">MKHHALRCSSEINHHKSIAMPSVTIPSPPPYLLLLIVITAGLAVVSEVAAFLDCGDAPPSPPPSSSSPSPPPPSAPANGGGSNASFRANLLTLLGELPRAAAPTGFASLSLGAGRDRAFVRGLCRGDFAPPRCLADLQEAVAGLGAGCPGSRRASIWLDVYVAYADTNASTPREEDYRMVAYDTRMVADPAGYLRAYGPLMARLVARAAGGGPAGRPPPFFATGEVEYARDDPNGTMYGMVQCMRDVTAADCGRCLQASVPRLPCCSGNQGGVVLAYSCFLRIQVYTYYDLALDAPPPASEPPPPPPPPAGERRGTKTPRNTIVAVVVPLLTLLVLASVLTAGVYLRRRRGLKEHSTARRRAKDEDCSTSYVHPEKFTLRVLRAATGNFAAENKLGEGGFGQVFKGRLQDGQAVAVKRLSQSSSQGFHELKNELTLASKLTHRNLVQLLGVCLEETEKLIVYEYLPNRSLDDALFADAARRQLRQALDWSRRYAIIRGIARGLLYLHEESRLRIIHRDLKPSNVLLDSDLSPKISDFGLARAFWGDETREVTKRPVGTLGYMSPEYAYYGHVSTKSDMFGFGVIVLEIVTGRRNTSIYAEEDVSSSNLLSYVSSDRLHRQNQQALATVFYSACCWLLQVWEKWRRGSAADVVDASLGGRYARAEALACAQVGLLCVQKDPGSRPDASAVLLMLDGQSAIQQRPSRPAFCDGSASAAASWRAASHGGGARRYGRRPAADPPVSENGITVTDLQPR</sequence>
<evidence type="ECO:0000256" key="8">
    <source>
        <dbReference type="ARBA" id="ARBA00022729"/>
    </source>
</evidence>
<feature type="binding site" evidence="17">
    <location>
        <position position="417"/>
    </location>
    <ligand>
        <name>ATP</name>
        <dbReference type="ChEBI" id="CHEBI:30616"/>
    </ligand>
</feature>
<feature type="region of interest" description="Disordered" evidence="18">
    <location>
        <begin position="720"/>
        <end position="754"/>
    </location>
</feature>
<dbReference type="InterPro" id="IPR038408">
    <property type="entry name" value="GNK2_sf"/>
</dbReference>
<keyword evidence="9" id="KW-0677">Repeat</keyword>
<feature type="compositionally biased region" description="Polar residues" evidence="18">
    <location>
        <begin position="744"/>
        <end position="754"/>
    </location>
</feature>
<keyword evidence="13 19" id="KW-1133">Transmembrane helix</keyword>
<evidence type="ECO:0000259" key="20">
    <source>
        <dbReference type="PROSITE" id="PS50011"/>
    </source>
</evidence>
<dbReference type="PROSITE" id="PS00107">
    <property type="entry name" value="PROTEIN_KINASE_ATP"/>
    <property type="match status" value="1"/>
</dbReference>
<dbReference type="FunFam" id="3.30.200.20:FF:000177">
    <property type="entry name" value="Cysteine-rich receptor-like protein kinase 2"/>
    <property type="match status" value="1"/>
</dbReference>
<feature type="region of interest" description="Disordered" evidence="18">
    <location>
        <begin position="56"/>
        <end position="81"/>
    </location>
</feature>
<dbReference type="PROSITE" id="PS50011">
    <property type="entry name" value="PROTEIN_KINASE_DOM"/>
    <property type="match status" value="1"/>
</dbReference>
<evidence type="ECO:0000256" key="12">
    <source>
        <dbReference type="ARBA" id="ARBA00022840"/>
    </source>
</evidence>
<keyword evidence="11" id="KW-0418">Kinase</keyword>
<dbReference type="PANTHER" id="PTHR27002:SF498">
    <property type="entry name" value="PROTEIN KINASE DOMAIN-CONTAINING PROTEIN"/>
    <property type="match status" value="1"/>
</dbReference>
<reference evidence="23" key="1">
    <citation type="journal article" date="2019" name="Nat. Commun.">
        <title>The genome of broomcorn millet.</title>
        <authorList>
            <person name="Zou C."/>
            <person name="Miki D."/>
            <person name="Li D."/>
            <person name="Tang Q."/>
            <person name="Xiao L."/>
            <person name="Rajput S."/>
            <person name="Deng P."/>
            <person name="Jia W."/>
            <person name="Huang R."/>
            <person name="Zhang M."/>
            <person name="Sun Y."/>
            <person name="Hu J."/>
            <person name="Fu X."/>
            <person name="Schnable P.S."/>
            <person name="Li F."/>
            <person name="Zhang H."/>
            <person name="Feng B."/>
            <person name="Zhu X."/>
            <person name="Liu R."/>
            <person name="Schnable J.C."/>
            <person name="Zhu J.-K."/>
            <person name="Zhang H."/>
        </authorList>
    </citation>
    <scope>NUCLEOTIDE SEQUENCE [LARGE SCALE GENOMIC DNA]</scope>
</reference>
<feature type="transmembrane region" description="Helical" evidence="19">
    <location>
        <begin position="31"/>
        <end position="52"/>
    </location>
</feature>
<evidence type="ECO:0000313" key="22">
    <source>
        <dbReference type="EMBL" id="RLM93369.1"/>
    </source>
</evidence>
<feature type="domain" description="Gnk2-homologous" evidence="21">
    <location>
        <begin position="175"/>
        <end position="288"/>
    </location>
</feature>
<dbReference type="InterPro" id="IPR011009">
    <property type="entry name" value="Kinase-like_dom_sf"/>
</dbReference>
<dbReference type="SMART" id="SM00220">
    <property type="entry name" value="S_TKc"/>
    <property type="match status" value="1"/>
</dbReference>
<dbReference type="SUPFAM" id="SSF56112">
    <property type="entry name" value="Protein kinase-like (PK-like)"/>
    <property type="match status" value="1"/>
</dbReference>
<keyword evidence="15" id="KW-0675">Receptor</keyword>
<evidence type="ECO:0000256" key="7">
    <source>
        <dbReference type="ARBA" id="ARBA00022692"/>
    </source>
</evidence>
<keyword evidence="7 19" id="KW-0812">Transmembrane</keyword>
<dbReference type="Pfam" id="PF01657">
    <property type="entry name" value="Stress-antifung"/>
    <property type="match status" value="2"/>
</dbReference>
<dbReference type="AlphaFoldDB" id="A0A3L6R1M3"/>
<keyword evidence="10 17" id="KW-0547">Nucleotide-binding</keyword>
<evidence type="ECO:0000256" key="19">
    <source>
        <dbReference type="SAM" id="Phobius"/>
    </source>
</evidence>
<dbReference type="FunFam" id="1.10.510.10:FF:000240">
    <property type="entry name" value="Lectin-domain containing receptor kinase A4.3"/>
    <property type="match status" value="1"/>
</dbReference>
<dbReference type="OrthoDB" id="667626at2759"/>
<keyword evidence="5" id="KW-0723">Serine/threonine-protein kinase</keyword>
<dbReference type="STRING" id="4540.A0A3L6R1M3"/>
<dbReference type="PROSITE" id="PS00108">
    <property type="entry name" value="PROTEIN_KINASE_ST"/>
    <property type="match status" value="1"/>
</dbReference>
<proteinExistence type="inferred from homology"/>
<dbReference type="Gene3D" id="1.10.510.10">
    <property type="entry name" value="Transferase(Phosphotransferase) domain 1"/>
    <property type="match status" value="1"/>
</dbReference>
<dbReference type="InterPro" id="IPR002902">
    <property type="entry name" value="GNK2"/>
</dbReference>
<dbReference type="GO" id="GO:0005886">
    <property type="term" value="C:plasma membrane"/>
    <property type="evidence" value="ECO:0007669"/>
    <property type="project" value="UniProtKB-SubCell"/>
</dbReference>
<protein>
    <submittedName>
        <fullName evidence="22">Cysteine-rich receptor-like protein kinase 35</fullName>
    </submittedName>
</protein>
<organism evidence="22 23">
    <name type="scientific">Panicum miliaceum</name>
    <name type="common">Proso millet</name>
    <name type="synonym">Broomcorn millet</name>
    <dbReference type="NCBI Taxonomy" id="4540"/>
    <lineage>
        <taxon>Eukaryota</taxon>
        <taxon>Viridiplantae</taxon>
        <taxon>Streptophyta</taxon>
        <taxon>Embryophyta</taxon>
        <taxon>Tracheophyta</taxon>
        <taxon>Spermatophyta</taxon>
        <taxon>Magnoliopsida</taxon>
        <taxon>Liliopsida</taxon>
        <taxon>Poales</taxon>
        <taxon>Poaceae</taxon>
        <taxon>PACMAD clade</taxon>
        <taxon>Panicoideae</taxon>
        <taxon>Panicodae</taxon>
        <taxon>Paniceae</taxon>
        <taxon>Panicinae</taxon>
        <taxon>Panicum</taxon>
        <taxon>Panicum sect. Panicum</taxon>
    </lineage>
</organism>
<evidence type="ECO:0000256" key="5">
    <source>
        <dbReference type="ARBA" id="ARBA00022527"/>
    </source>
</evidence>
<dbReference type="Gene3D" id="3.30.430.20">
    <property type="entry name" value="Gnk2 domain, C-X8-C-X2-C motif"/>
    <property type="match status" value="2"/>
</dbReference>
<evidence type="ECO:0000256" key="10">
    <source>
        <dbReference type="ARBA" id="ARBA00022741"/>
    </source>
</evidence>
<comment type="similarity">
    <text evidence="3">In the C-terminal section; belongs to the protein kinase superfamily. Ser/Thr protein kinase family.</text>
</comment>